<sequence>MLTHSFCQSDNGYFAKTAEVGSSITYIWNDYNKPAGDFLYSELTWNINVKMKLHNRFWLGVQAAPIYAWIRDMDQITTENYHLFGLITQFDIVSKKKFQLYVDGIFNRSNLLILEEYNTKQAGIYYLGFGAGTNFLLNNKGRQNLFLEIGFNNSFILNKIEKKSFYTQYIFGVNYRFGKK</sequence>
<protein>
    <recommendedName>
        <fullName evidence="3">Outer membrane protein beta-barrel domain-containing protein</fullName>
    </recommendedName>
</protein>
<organism evidence="1 2">
    <name type="scientific">Putridiphycobacter roseus</name>
    <dbReference type="NCBI Taxonomy" id="2219161"/>
    <lineage>
        <taxon>Bacteria</taxon>
        <taxon>Pseudomonadati</taxon>
        <taxon>Bacteroidota</taxon>
        <taxon>Flavobacteriia</taxon>
        <taxon>Flavobacteriales</taxon>
        <taxon>Crocinitomicaceae</taxon>
        <taxon>Putridiphycobacter</taxon>
    </lineage>
</organism>
<name>A0A2W1NB46_9FLAO</name>
<gene>
    <name evidence="1" type="ORF">DNU06_11695</name>
</gene>
<reference evidence="1 2" key="1">
    <citation type="submission" date="2018-06" db="EMBL/GenBank/DDBJ databases">
        <title>The draft genome sequence of Crocinitomix sp. SM1701.</title>
        <authorList>
            <person name="Zhang X."/>
        </authorList>
    </citation>
    <scope>NUCLEOTIDE SEQUENCE [LARGE SCALE GENOMIC DNA]</scope>
    <source>
        <strain evidence="1 2">SM1701</strain>
    </source>
</reference>
<dbReference type="AlphaFoldDB" id="A0A2W1NB46"/>
<dbReference type="EMBL" id="QKSB01000007">
    <property type="protein sequence ID" value="PZE16515.1"/>
    <property type="molecule type" value="Genomic_DNA"/>
</dbReference>
<dbReference type="Proteomes" id="UP000249248">
    <property type="component" value="Unassembled WGS sequence"/>
</dbReference>
<keyword evidence="2" id="KW-1185">Reference proteome</keyword>
<evidence type="ECO:0000313" key="2">
    <source>
        <dbReference type="Proteomes" id="UP000249248"/>
    </source>
</evidence>
<proteinExistence type="predicted"/>
<evidence type="ECO:0008006" key="3">
    <source>
        <dbReference type="Google" id="ProtNLM"/>
    </source>
</evidence>
<evidence type="ECO:0000313" key="1">
    <source>
        <dbReference type="EMBL" id="PZE16515.1"/>
    </source>
</evidence>
<accession>A0A2W1NB46</accession>
<comment type="caution">
    <text evidence="1">The sequence shown here is derived from an EMBL/GenBank/DDBJ whole genome shotgun (WGS) entry which is preliminary data.</text>
</comment>